<reference evidence="4 5" key="1">
    <citation type="journal article" date="2003" name="Nature">
        <title>Genome sequence of Bacillus cereus and comparative analysis with Bacillus anthracis.</title>
        <authorList>
            <person name="Ivanova N."/>
            <person name="Sorokin A."/>
            <person name="Anderson I."/>
            <person name="Galleron N."/>
            <person name="Candelon B."/>
            <person name="Kapatral V."/>
            <person name="Bhattacharyya A."/>
            <person name="Reznik G."/>
            <person name="Mikhailova N."/>
            <person name="Lapidus A."/>
            <person name="Chu L."/>
            <person name="Mazur M."/>
            <person name="Goltsman E."/>
            <person name="Larsen N."/>
            <person name="D'Souza M."/>
            <person name="Walunas T."/>
            <person name="Grechkin Y."/>
            <person name="Pusch G."/>
            <person name="Haselkorn R."/>
            <person name="Fonstein M."/>
            <person name="Ehrlich S.D."/>
            <person name="Overbeek R."/>
            <person name="Kyrpides N."/>
        </authorList>
    </citation>
    <scope>NUCLEOTIDE SEQUENCE [LARGE SCALE GENOMIC DNA]</scope>
    <source>
        <strain evidence="5">ATCC 14579 / DSM 31 / CCUG 7414 / JCM 2152 / NBRC 15305 / NCIMB 9373 / NCTC 2599 / NRRL B-3711</strain>
    </source>
</reference>
<dbReference type="PANTHER" id="PTHR20953:SF3">
    <property type="entry name" value="P-LOOP CONTAINING NUCLEOSIDE TRIPHOSPHATE HYDROLASES SUPERFAMILY PROTEIN"/>
    <property type="match status" value="1"/>
</dbReference>
<proteinExistence type="predicted"/>
<evidence type="ECO:0000259" key="3">
    <source>
        <dbReference type="SMART" id="SM00382"/>
    </source>
</evidence>
<dbReference type="Pfam" id="PF19568">
    <property type="entry name" value="Spore_III_AA"/>
    <property type="match status" value="1"/>
</dbReference>
<evidence type="ECO:0000313" key="5">
    <source>
        <dbReference type="Proteomes" id="UP000001417"/>
    </source>
</evidence>
<dbReference type="KEGG" id="bce:BC4193"/>
<dbReference type="EMBL" id="AE016877">
    <property type="protein sequence ID" value="AAP11108.1"/>
    <property type="molecule type" value="Genomic_DNA"/>
</dbReference>
<dbReference type="RefSeq" id="WP_000665906.1">
    <property type="nucleotide sequence ID" value="NC_004722.1"/>
</dbReference>
<dbReference type="SUPFAM" id="SSF52540">
    <property type="entry name" value="P-loop containing nucleoside triphosphate hydrolases"/>
    <property type="match status" value="1"/>
</dbReference>
<dbReference type="InterPro" id="IPR003593">
    <property type="entry name" value="AAA+_ATPase"/>
</dbReference>
<feature type="domain" description="AAA+ ATPase" evidence="3">
    <location>
        <begin position="133"/>
        <end position="282"/>
    </location>
</feature>
<evidence type="ECO:0000313" key="4">
    <source>
        <dbReference type="EMBL" id="AAP11108.1"/>
    </source>
</evidence>
<keyword evidence="1" id="KW-0547">Nucleotide-binding</keyword>
<dbReference type="InterPro" id="IPR027417">
    <property type="entry name" value="P-loop_NTPase"/>
</dbReference>
<organism evidence="4 5">
    <name type="scientific">Bacillus cereus (strain ATCC 14579 / DSM 31 / CCUG 7414 / JCM 2152 / NBRC 15305 / NCIMB 9373 / NCTC 2599 / NRRL B-3711)</name>
    <dbReference type="NCBI Taxonomy" id="226900"/>
    <lineage>
        <taxon>Bacteria</taxon>
        <taxon>Bacillati</taxon>
        <taxon>Bacillota</taxon>
        <taxon>Bacilli</taxon>
        <taxon>Bacillales</taxon>
        <taxon>Bacillaceae</taxon>
        <taxon>Bacillus</taxon>
        <taxon>Bacillus cereus group</taxon>
    </lineage>
</organism>
<dbReference type="Gene3D" id="3.40.50.300">
    <property type="entry name" value="P-loop containing nucleotide triphosphate hydrolases"/>
    <property type="match status" value="1"/>
</dbReference>
<dbReference type="AlphaFoldDB" id="Q818Q3"/>
<dbReference type="InterPro" id="IPR014217">
    <property type="entry name" value="Spore_III_AA"/>
</dbReference>
<protein>
    <submittedName>
        <fullName evidence="4">Stage III sporulation protein AA</fullName>
    </submittedName>
</protein>
<keyword evidence="2" id="KW-0067">ATP-binding</keyword>
<evidence type="ECO:0000256" key="2">
    <source>
        <dbReference type="ARBA" id="ARBA00022840"/>
    </source>
</evidence>
<dbReference type="PANTHER" id="PTHR20953">
    <property type="entry name" value="KINASE-RELATED"/>
    <property type="match status" value="1"/>
</dbReference>
<dbReference type="PATRIC" id="fig|226900.8.peg.4332"/>
<keyword evidence="5" id="KW-1185">Reference proteome</keyword>
<dbReference type="NCBIfam" id="TIGR02858">
    <property type="entry name" value="spore_III_AA"/>
    <property type="match status" value="1"/>
</dbReference>
<gene>
    <name evidence="4" type="ordered locus">BC_4193</name>
</gene>
<dbReference type="GO" id="GO:0005524">
    <property type="term" value="F:ATP binding"/>
    <property type="evidence" value="ECO:0007669"/>
    <property type="project" value="UniProtKB-KW"/>
</dbReference>
<name>Q818Q3_BACCR</name>
<sequence length="316" mass="35516">MKEVLEVLPKTMKYLIEECKQYDALEEIRVRIGRPLECIAHGKVFFYDYITTAEDAIYLLNKLSQFSIYTMEEELKRGYVTLRGGHRIGLAGKVITEKSAVKMIRDVSSFNIRIARQKIGIAEPLLPYLYEKRWLNTMVIGPPQTGKTTLLRDVARCMSQGVSASEIPSCKVGIVDERSEIAGCVKGIPQYDFGTRVDVLDACPKAEGMMMMIRSMSPDILIVDEIGRKEDSEAIMEAVHAGVQLFISAHGFSYEDVVRRPSLKAVLELGIFDRFVELSKARGPGTVMQVKDKYGKPVLSNRKGEGRMVKIFGCRC</sequence>
<dbReference type="Proteomes" id="UP000001417">
    <property type="component" value="Chromosome"/>
</dbReference>
<accession>Q818Q3</accession>
<dbReference type="InterPro" id="IPR045735">
    <property type="entry name" value="Spore_III_AA_AAA+_ATPase"/>
</dbReference>
<dbReference type="SMART" id="SM00382">
    <property type="entry name" value="AAA"/>
    <property type="match status" value="1"/>
</dbReference>
<dbReference type="HOGENOM" id="CLU_052793_0_0_9"/>
<evidence type="ECO:0000256" key="1">
    <source>
        <dbReference type="ARBA" id="ARBA00022741"/>
    </source>
</evidence>